<comment type="caution">
    <text evidence="1">The sequence shown here is derived from an EMBL/GenBank/DDBJ whole genome shotgun (WGS) entry which is preliminary data.</text>
</comment>
<reference evidence="2" key="1">
    <citation type="journal article" date="2020" name="Phytopathology">
        <title>Genomic acquisitions in emerging populations of Xanthomonas vasicola pv. vasculorum infecting corn in the U.S. and Argentina.</title>
        <authorList>
            <person name="Perez-Quintero A.L."/>
        </authorList>
    </citation>
    <scope>NUCLEOTIDE SEQUENCE [LARGE SCALE GENOMIC DNA]</scope>
    <source>
        <strain evidence="2">Xvh-L</strain>
    </source>
</reference>
<sequence>MMGRTLKWIATTGTAADRYGSKRIAELQQNELMRIRATALSGTRALLRLVWFSCYQTCERVGPALTTHQTLVPQEIV</sequence>
<proteinExistence type="predicted"/>
<keyword evidence="2" id="KW-1185">Reference proteome</keyword>
<evidence type="ECO:0000313" key="2">
    <source>
        <dbReference type="Proteomes" id="UP000320455"/>
    </source>
</evidence>
<name>A0ABD7SD71_XANVA</name>
<dbReference type="EMBL" id="VOCK01000006">
    <property type="protein sequence ID" value="TWQ55399.1"/>
    <property type="molecule type" value="Genomic_DNA"/>
</dbReference>
<dbReference type="Proteomes" id="UP000320455">
    <property type="component" value="Unassembled WGS sequence"/>
</dbReference>
<accession>A0ABD7SD71</accession>
<organism evidence="1 2">
    <name type="scientific">Xanthomonas vasicola</name>
    <dbReference type="NCBI Taxonomy" id="56459"/>
    <lineage>
        <taxon>Bacteria</taxon>
        <taxon>Pseudomonadati</taxon>
        <taxon>Pseudomonadota</taxon>
        <taxon>Gammaproteobacteria</taxon>
        <taxon>Lysobacterales</taxon>
        <taxon>Lysobacteraceae</taxon>
        <taxon>Xanthomonas</taxon>
    </lineage>
</organism>
<protein>
    <submittedName>
        <fullName evidence="1">Uncharacterized protein</fullName>
    </submittedName>
</protein>
<gene>
    <name evidence="1" type="ORF">FQK01_05630</name>
</gene>
<evidence type="ECO:0000313" key="1">
    <source>
        <dbReference type="EMBL" id="TWQ55399.1"/>
    </source>
</evidence>
<dbReference type="AlphaFoldDB" id="A0ABD7SD71"/>